<dbReference type="AlphaFoldDB" id="A0A7W7FVG0"/>
<feature type="domain" description="Glyoxalase-like" evidence="1">
    <location>
        <begin position="2"/>
        <end position="171"/>
    </location>
</feature>
<sequence length="202" mass="21025">MLDHLVLATPDLAGTVDLIHLLSGDRPVPGGHHAAWGTANYLLGLGEQAFLEIIGPDPAGGTEPTIFGLDTLTGPSLVTWAARTTDIDASVAAARARGADPGAPQAMGRLTTDGRQLSWRLTPPGTGVVPFLIDWGGTTHPAARNLPMATLVELHAMSPDPDPLRATLAALDEALPIRPANRVGLRAVVHGRKGQFDLTTAP</sequence>
<keyword evidence="3" id="KW-1185">Reference proteome</keyword>
<comment type="caution">
    <text evidence="2">The sequence shown here is derived from an EMBL/GenBank/DDBJ whole genome shotgun (WGS) entry which is preliminary data.</text>
</comment>
<dbReference type="PANTHER" id="PTHR40265">
    <property type="entry name" value="BLL2707 PROTEIN"/>
    <property type="match status" value="1"/>
</dbReference>
<gene>
    <name evidence="2" type="ORF">HNR67_005370</name>
</gene>
<evidence type="ECO:0000259" key="1">
    <source>
        <dbReference type="Pfam" id="PF13468"/>
    </source>
</evidence>
<dbReference type="PANTHER" id="PTHR40265:SF1">
    <property type="entry name" value="GLYOXALASE-LIKE DOMAIN-CONTAINING PROTEIN"/>
    <property type="match status" value="1"/>
</dbReference>
<dbReference type="SUPFAM" id="SSF54593">
    <property type="entry name" value="Glyoxalase/Bleomycin resistance protein/Dihydroxybiphenyl dioxygenase"/>
    <property type="match status" value="1"/>
</dbReference>
<dbReference type="InterPro" id="IPR029068">
    <property type="entry name" value="Glyas_Bleomycin-R_OHBP_Dase"/>
</dbReference>
<dbReference type="EMBL" id="JACHMH010000001">
    <property type="protein sequence ID" value="MBB4679252.1"/>
    <property type="molecule type" value="Genomic_DNA"/>
</dbReference>
<proteinExistence type="predicted"/>
<evidence type="ECO:0000313" key="3">
    <source>
        <dbReference type="Proteomes" id="UP000533598"/>
    </source>
</evidence>
<protein>
    <recommendedName>
        <fullName evidence="1">Glyoxalase-like domain-containing protein</fullName>
    </recommendedName>
</protein>
<dbReference type="RefSeq" id="WP_185005019.1">
    <property type="nucleotide sequence ID" value="NZ_BAAAUI010000025.1"/>
</dbReference>
<accession>A0A7W7FVG0</accession>
<dbReference type="Gene3D" id="3.10.180.10">
    <property type="entry name" value="2,3-Dihydroxybiphenyl 1,2-Dioxygenase, domain 1"/>
    <property type="match status" value="1"/>
</dbReference>
<evidence type="ECO:0000313" key="2">
    <source>
        <dbReference type="EMBL" id="MBB4679252.1"/>
    </source>
</evidence>
<reference evidence="2 3" key="1">
    <citation type="submission" date="2020-08" db="EMBL/GenBank/DDBJ databases">
        <title>Sequencing the genomes of 1000 actinobacteria strains.</title>
        <authorList>
            <person name="Klenk H.-P."/>
        </authorList>
    </citation>
    <scope>NUCLEOTIDE SEQUENCE [LARGE SCALE GENOMIC DNA]</scope>
    <source>
        <strain evidence="2 3">DSM 44230</strain>
    </source>
</reference>
<dbReference type="InterPro" id="IPR025870">
    <property type="entry name" value="Glyoxalase-like_dom"/>
</dbReference>
<organism evidence="2 3">
    <name type="scientific">Crossiella cryophila</name>
    <dbReference type="NCBI Taxonomy" id="43355"/>
    <lineage>
        <taxon>Bacteria</taxon>
        <taxon>Bacillati</taxon>
        <taxon>Actinomycetota</taxon>
        <taxon>Actinomycetes</taxon>
        <taxon>Pseudonocardiales</taxon>
        <taxon>Pseudonocardiaceae</taxon>
        <taxon>Crossiella</taxon>
    </lineage>
</organism>
<dbReference type="Pfam" id="PF13468">
    <property type="entry name" value="Glyoxalase_3"/>
    <property type="match status" value="1"/>
</dbReference>
<name>A0A7W7FVG0_9PSEU</name>
<dbReference type="Proteomes" id="UP000533598">
    <property type="component" value="Unassembled WGS sequence"/>
</dbReference>